<dbReference type="RefSeq" id="WP_341413195.1">
    <property type="nucleotide sequence ID" value="NZ_JBBUTH010000011.1"/>
</dbReference>
<dbReference type="InterPro" id="IPR014553">
    <property type="entry name" value="Aminopept"/>
</dbReference>
<evidence type="ECO:0000256" key="1">
    <source>
        <dbReference type="SAM" id="SignalP"/>
    </source>
</evidence>
<feature type="signal peptide" evidence="1">
    <location>
        <begin position="1"/>
        <end position="29"/>
    </location>
</feature>
<feature type="chain" id="PRO_5046478558" evidence="1">
    <location>
        <begin position="30"/>
        <end position="366"/>
    </location>
</feature>
<keyword evidence="3" id="KW-1185">Reference proteome</keyword>
<dbReference type="Pfam" id="PF10023">
    <property type="entry name" value="Aminopep"/>
    <property type="match status" value="1"/>
</dbReference>
<gene>
    <name evidence="2" type="ORF">AACH10_24615</name>
</gene>
<accession>A0ABU9CRT0</accession>
<dbReference type="Proteomes" id="UP001365405">
    <property type="component" value="Unassembled WGS sequence"/>
</dbReference>
<evidence type="ECO:0000313" key="2">
    <source>
        <dbReference type="EMBL" id="MEK8053464.1"/>
    </source>
</evidence>
<comment type="caution">
    <text evidence="2">The sequence shown here is derived from an EMBL/GenBank/DDBJ whole genome shotgun (WGS) entry which is preliminary data.</text>
</comment>
<protein>
    <submittedName>
        <fullName evidence="2">Aminopeptidase</fullName>
    </submittedName>
</protein>
<dbReference type="EMBL" id="JBBUTH010000011">
    <property type="protein sequence ID" value="MEK8053464.1"/>
    <property type="molecule type" value="Genomic_DNA"/>
</dbReference>
<proteinExistence type="predicted"/>
<sequence length="366" mass="40128">MQADGAPRRRRRTATLVAGAVLAAAAALGSSGCSSVGYYAQSIGGHVALLRQARPVDDWLADPATPPALRERLQLAQQIRAYAVSALALPDNASYRRYADLGRNAAVWNVVAAPELSLTLKTWCYPVMGCAGYRGYFDRAAAEQEAQALRREGWEAWVYGVPAYSTLGWTNWLGGDPLLNTFVRGSEAELARLVFHELAHQVAYAPGDTEFNESYATAVEQLGLARWQREARRPPEDPAIAQRRADFRALTRRARAELRTLYASGRPEAEQRAAKAAILAALRSAHEQLKQGGHPAWAGFTGYDTWFAQANNATLALQASYDGLVPAFERLFEREGRDFARFHAAVQGLAALPRDERHATLRALVP</sequence>
<organism evidence="2 3">
    <name type="scientific">Pseudaquabacterium inlustre</name>
    <dbReference type="NCBI Taxonomy" id="2984192"/>
    <lineage>
        <taxon>Bacteria</taxon>
        <taxon>Pseudomonadati</taxon>
        <taxon>Pseudomonadota</taxon>
        <taxon>Betaproteobacteria</taxon>
        <taxon>Burkholderiales</taxon>
        <taxon>Sphaerotilaceae</taxon>
        <taxon>Pseudaquabacterium</taxon>
    </lineage>
</organism>
<dbReference type="PIRSF" id="PIRSF029285">
    <property type="entry name" value="Aminopept"/>
    <property type="match status" value="1"/>
</dbReference>
<reference evidence="2 3" key="1">
    <citation type="submission" date="2024-04" db="EMBL/GenBank/DDBJ databases">
        <title>Novel species of the genus Ideonella isolated from streams.</title>
        <authorList>
            <person name="Lu H."/>
        </authorList>
    </citation>
    <scope>NUCLEOTIDE SEQUENCE [LARGE SCALE GENOMIC DNA]</scope>
    <source>
        <strain evidence="2 3">DXS22W</strain>
    </source>
</reference>
<keyword evidence="1" id="KW-0732">Signal</keyword>
<keyword evidence="2" id="KW-0378">Hydrolase</keyword>
<dbReference type="GO" id="GO:0004177">
    <property type="term" value="F:aminopeptidase activity"/>
    <property type="evidence" value="ECO:0007669"/>
    <property type="project" value="UniProtKB-KW"/>
</dbReference>
<keyword evidence="2" id="KW-0031">Aminopeptidase</keyword>
<evidence type="ECO:0000313" key="3">
    <source>
        <dbReference type="Proteomes" id="UP001365405"/>
    </source>
</evidence>
<keyword evidence="2" id="KW-0645">Protease</keyword>
<name>A0ABU9CRT0_9BURK</name>